<dbReference type="Gene3D" id="1.10.10.1590">
    <property type="entry name" value="NADH-quinone oxidoreductase subunit E"/>
    <property type="match status" value="1"/>
</dbReference>
<feature type="binding site" evidence="7">
    <location>
        <position position="134"/>
    </location>
    <ligand>
        <name>[2Fe-2S] cluster</name>
        <dbReference type="ChEBI" id="CHEBI:190135"/>
    </ligand>
</feature>
<proteinExistence type="inferred from homology"/>
<dbReference type="Gene3D" id="3.40.30.10">
    <property type="entry name" value="Glutaredoxin"/>
    <property type="match status" value="1"/>
</dbReference>
<feature type="binding site" evidence="7">
    <location>
        <position position="98"/>
    </location>
    <ligand>
        <name>[2Fe-2S] cluster</name>
        <dbReference type="ChEBI" id="CHEBI:190135"/>
    </ligand>
</feature>
<evidence type="ECO:0000256" key="4">
    <source>
        <dbReference type="ARBA" id="ARBA00023004"/>
    </source>
</evidence>
<keyword evidence="3 7" id="KW-0479">Metal-binding</keyword>
<dbReference type="InterPro" id="IPR041921">
    <property type="entry name" value="NuoE_N"/>
</dbReference>
<dbReference type="GO" id="GO:0046872">
    <property type="term" value="F:metal ion binding"/>
    <property type="evidence" value="ECO:0007669"/>
    <property type="project" value="UniProtKB-KW"/>
</dbReference>
<dbReference type="OrthoDB" id="9807941at2"/>
<keyword evidence="5 7" id="KW-0411">Iron-sulfur</keyword>
<evidence type="ECO:0000256" key="6">
    <source>
        <dbReference type="ARBA" id="ARBA00034078"/>
    </source>
</evidence>
<sequence>MERTHYKQEINITESLMIRINELISHYPEDKIKSALLPVLHEVQDAHDNWLSFELMNKVAEILLIKPIEVYEVVSFYSMFNQRPIGKYMFEFCRTSPCCLNGVEDLMDYTCEKLGVGIAETTPDGLFEVRGVECLGACGYAPMMQLGDFYKEHLTKEKVDQIIADCRDNKITLHDK</sequence>
<organism evidence="8 9">
    <name type="scientific">Flavobacterium cellulosilyticum</name>
    <dbReference type="NCBI Taxonomy" id="2541731"/>
    <lineage>
        <taxon>Bacteria</taxon>
        <taxon>Pseudomonadati</taxon>
        <taxon>Bacteroidota</taxon>
        <taxon>Flavobacteriia</taxon>
        <taxon>Flavobacteriales</taxon>
        <taxon>Flavobacteriaceae</taxon>
        <taxon>Flavobacterium</taxon>
    </lineage>
</organism>
<reference evidence="8 9" key="1">
    <citation type="submission" date="2019-03" db="EMBL/GenBank/DDBJ databases">
        <title>Flavobacterium AR-3-4 sp. nov. isolated from arctic soil.</title>
        <authorList>
            <person name="Chaudhary D.K."/>
        </authorList>
    </citation>
    <scope>NUCLEOTIDE SEQUENCE [LARGE SCALE GENOMIC DNA]</scope>
    <source>
        <strain evidence="8 9">AR-3-4</strain>
    </source>
</reference>
<dbReference type="PIRSF" id="PIRSF000216">
    <property type="entry name" value="NADH_DH_24kDa"/>
    <property type="match status" value="1"/>
</dbReference>
<dbReference type="PANTHER" id="PTHR10371:SF3">
    <property type="entry name" value="NADH DEHYDROGENASE [UBIQUINONE] FLAVOPROTEIN 2, MITOCHONDRIAL"/>
    <property type="match status" value="1"/>
</dbReference>
<dbReference type="FunFam" id="1.10.10.1590:FF:000001">
    <property type="entry name" value="NADH-quinone oxidoreductase subunit E"/>
    <property type="match status" value="1"/>
</dbReference>
<evidence type="ECO:0000256" key="2">
    <source>
        <dbReference type="ARBA" id="ARBA00022714"/>
    </source>
</evidence>
<dbReference type="Proteomes" id="UP000295479">
    <property type="component" value="Unassembled WGS sequence"/>
</dbReference>
<evidence type="ECO:0000256" key="1">
    <source>
        <dbReference type="ARBA" id="ARBA00010643"/>
    </source>
</evidence>
<feature type="binding site" evidence="7">
    <location>
        <position position="93"/>
    </location>
    <ligand>
        <name>[2Fe-2S] cluster</name>
        <dbReference type="ChEBI" id="CHEBI:190135"/>
    </ligand>
</feature>
<comment type="caution">
    <text evidence="8">The sequence shown here is derived from an EMBL/GenBank/DDBJ whole genome shotgun (WGS) entry which is preliminary data.</text>
</comment>
<comment type="similarity">
    <text evidence="1">Belongs to the complex I 24 kDa subunit family.</text>
</comment>
<dbReference type="Pfam" id="PF01257">
    <property type="entry name" value="2Fe-2S_thioredx"/>
    <property type="match status" value="1"/>
</dbReference>
<evidence type="ECO:0000313" key="9">
    <source>
        <dbReference type="Proteomes" id="UP000295479"/>
    </source>
</evidence>
<accession>A0A4R5CPB1</accession>
<name>A0A4R5CPB1_9FLAO</name>
<keyword evidence="4 7" id="KW-0408">Iron</keyword>
<gene>
    <name evidence="8" type="ORF">E0F76_01535</name>
</gene>
<dbReference type="AlphaFoldDB" id="A0A4R5CPB1"/>
<evidence type="ECO:0000256" key="3">
    <source>
        <dbReference type="ARBA" id="ARBA00022723"/>
    </source>
</evidence>
<dbReference type="GO" id="GO:0003954">
    <property type="term" value="F:NADH dehydrogenase activity"/>
    <property type="evidence" value="ECO:0007669"/>
    <property type="project" value="TreeGrafter"/>
</dbReference>
<dbReference type="InterPro" id="IPR002023">
    <property type="entry name" value="NuoE-like"/>
</dbReference>
<dbReference type="GO" id="GO:0051537">
    <property type="term" value="F:2 iron, 2 sulfur cluster binding"/>
    <property type="evidence" value="ECO:0007669"/>
    <property type="project" value="UniProtKB-KW"/>
</dbReference>
<evidence type="ECO:0000313" key="8">
    <source>
        <dbReference type="EMBL" id="TDD99434.1"/>
    </source>
</evidence>
<feature type="binding site" evidence="7">
    <location>
        <position position="138"/>
    </location>
    <ligand>
        <name>[2Fe-2S] cluster</name>
        <dbReference type="ChEBI" id="CHEBI:190135"/>
    </ligand>
</feature>
<dbReference type="NCBIfam" id="TIGR01958">
    <property type="entry name" value="nuoE_fam"/>
    <property type="match status" value="1"/>
</dbReference>
<dbReference type="CDD" id="cd03064">
    <property type="entry name" value="TRX_Fd_NuoE"/>
    <property type="match status" value="1"/>
</dbReference>
<dbReference type="SUPFAM" id="SSF52833">
    <property type="entry name" value="Thioredoxin-like"/>
    <property type="match status" value="1"/>
</dbReference>
<dbReference type="InterPro" id="IPR042128">
    <property type="entry name" value="NuoE_dom"/>
</dbReference>
<evidence type="ECO:0000256" key="5">
    <source>
        <dbReference type="ARBA" id="ARBA00023014"/>
    </source>
</evidence>
<dbReference type="InterPro" id="IPR036249">
    <property type="entry name" value="Thioredoxin-like_sf"/>
</dbReference>
<comment type="cofactor">
    <cofactor evidence="6">
        <name>[2Fe-2S] cluster</name>
        <dbReference type="ChEBI" id="CHEBI:190135"/>
    </cofactor>
</comment>
<dbReference type="PANTHER" id="PTHR10371">
    <property type="entry name" value="NADH DEHYDROGENASE UBIQUINONE FLAVOPROTEIN 2, MITOCHONDRIAL"/>
    <property type="match status" value="1"/>
</dbReference>
<evidence type="ECO:0000256" key="7">
    <source>
        <dbReference type="PIRSR" id="PIRSR000216-1"/>
    </source>
</evidence>
<keyword evidence="9" id="KW-1185">Reference proteome</keyword>
<comment type="cofactor">
    <cofactor evidence="7">
        <name>[2Fe-2S] cluster</name>
        <dbReference type="ChEBI" id="CHEBI:190135"/>
    </cofactor>
    <text evidence="7">Binds 1 [2Fe-2S] cluster.</text>
</comment>
<dbReference type="EMBL" id="SMFK01000001">
    <property type="protein sequence ID" value="TDD99434.1"/>
    <property type="molecule type" value="Genomic_DNA"/>
</dbReference>
<dbReference type="RefSeq" id="WP_132000573.1">
    <property type="nucleotide sequence ID" value="NZ_SMFK01000001.1"/>
</dbReference>
<protein>
    <submittedName>
        <fullName evidence="8">NAD(P)H-dependent oxidoreductase subunit E</fullName>
    </submittedName>
</protein>
<keyword evidence="2 7" id="KW-0001">2Fe-2S</keyword>